<accession>A0A382YNT6</accession>
<dbReference type="AlphaFoldDB" id="A0A382YNT6"/>
<proteinExistence type="predicted"/>
<evidence type="ECO:0000313" key="1">
    <source>
        <dbReference type="EMBL" id="SVD84874.1"/>
    </source>
</evidence>
<protein>
    <submittedName>
        <fullName evidence="1">Uncharacterized protein</fullName>
    </submittedName>
</protein>
<organism evidence="1">
    <name type="scientific">marine metagenome</name>
    <dbReference type="NCBI Taxonomy" id="408172"/>
    <lineage>
        <taxon>unclassified sequences</taxon>
        <taxon>metagenomes</taxon>
        <taxon>ecological metagenomes</taxon>
    </lineage>
</organism>
<name>A0A382YNT6_9ZZZZ</name>
<feature type="non-terminal residue" evidence="1">
    <location>
        <position position="262"/>
    </location>
</feature>
<gene>
    <name evidence="1" type="ORF">METZ01_LOCUS437728</name>
</gene>
<dbReference type="EMBL" id="UINC01177307">
    <property type="protein sequence ID" value="SVD84874.1"/>
    <property type="molecule type" value="Genomic_DNA"/>
</dbReference>
<sequence>AGYRVIYTPSRGCIAANRAADIELAKEEADLIPPLETWDLRYPDAAAYEEGLAQLIQEHEPAMLLWWFSKDDCPAGLITSLRQRFPWLKTVTHTQDDPWDALRHPEFSEEFEFVVTCCKESVHVYRDRGIQAIVLYPPPARQLHGVAQPAEHESCDFSVTILSIYARADSDGSAYLASADPVERITHPIGFPDQRVLRHEVVATIGEIGHTHIYGGLGFGTFPGIPRSCYRGFRTYRELPGIYRATKININQHNSPRSHGYL</sequence>
<reference evidence="1" key="1">
    <citation type="submission" date="2018-05" db="EMBL/GenBank/DDBJ databases">
        <authorList>
            <person name="Lanie J.A."/>
            <person name="Ng W.-L."/>
            <person name="Kazmierczak K.M."/>
            <person name="Andrzejewski T.M."/>
            <person name="Davidsen T.M."/>
            <person name="Wayne K.J."/>
            <person name="Tettelin H."/>
            <person name="Glass J.I."/>
            <person name="Rusch D."/>
            <person name="Podicherti R."/>
            <person name="Tsui H.-C.T."/>
            <person name="Winkler M.E."/>
        </authorList>
    </citation>
    <scope>NUCLEOTIDE SEQUENCE</scope>
</reference>
<feature type="non-terminal residue" evidence="1">
    <location>
        <position position="1"/>
    </location>
</feature>